<evidence type="ECO:0000313" key="2">
    <source>
        <dbReference type="Proteomes" id="UP000607653"/>
    </source>
</evidence>
<evidence type="ECO:0000313" key="1">
    <source>
        <dbReference type="EMBL" id="DAD21987.1"/>
    </source>
</evidence>
<protein>
    <submittedName>
        <fullName evidence="1">Uncharacterized protein</fullName>
    </submittedName>
</protein>
<dbReference type="EMBL" id="DUZY01000001">
    <property type="protein sequence ID" value="DAD21987.1"/>
    <property type="molecule type" value="Genomic_DNA"/>
</dbReference>
<gene>
    <name evidence="1" type="ORF">HUJ06_023450</name>
</gene>
<dbReference type="AlphaFoldDB" id="A0A822XNW7"/>
<keyword evidence="2" id="KW-1185">Reference proteome</keyword>
<sequence length="74" mass="8136">MLEKIATSIEARRRRNICGTIGTPFLSSNQIFEVCKERGIKLSRALAAAGLIAAHSSTQMPFLAWLRYIVASQA</sequence>
<organism evidence="1 2">
    <name type="scientific">Nelumbo nucifera</name>
    <name type="common">Sacred lotus</name>
    <dbReference type="NCBI Taxonomy" id="4432"/>
    <lineage>
        <taxon>Eukaryota</taxon>
        <taxon>Viridiplantae</taxon>
        <taxon>Streptophyta</taxon>
        <taxon>Embryophyta</taxon>
        <taxon>Tracheophyta</taxon>
        <taxon>Spermatophyta</taxon>
        <taxon>Magnoliopsida</taxon>
        <taxon>Proteales</taxon>
        <taxon>Nelumbonaceae</taxon>
        <taxon>Nelumbo</taxon>
    </lineage>
</organism>
<reference evidence="1 2" key="1">
    <citation type="journal article" date="2020" name="Mol. Biol. Evol.">
        <title>Distinct Expression and Methylation Patterns for Genes with Different Fates following a Single Whole-Genome Duplication in Flowering Plants.</title>
        <authorList>
            <person name="Shi T."/>
            <person name="Rahmani R.S."/>
            <person name="Gugger P.F."/>
            <person name="Wang M."/>
            <person name="Li H."/>
            <person name="Zhang Y."/>
            <person name="Li Z."/>
            <person name="Wang Q."/>
            <person name="Van de Peer Y."/>
            <person name="Marchal K."/>
            <person name="Chen J."/>
        </authorList>
    </citation>
    <scope>NUCLEOTIDE SEQUENCE [LARGE SCALE GENOMIC DNA]</scope>
    <source>
        <tissue evidence="1">Leaf</tissue>
    </source>
</reference>
<name>A0A822XNW7_NELNU</name>
<proteinExistence type="predicted"/>
<dbReference type="Proteomes" id="UP000607653">
    <property type="component" value="Unassembled WGS sequence"/>
</dbReference>
<accession>A0A822XNW7</accession>
<comment type="caution">
    <text evidence="1">The sequence shown here is derived from an EMBL/GenBank/DDBJ whole genome shotgun (WGS) entry which is preliminary data.</text>
</comment>